<sequence length="784" mass="80845">MTNSGCPDARPVVPPHRSRSWLWLALGLALGCPGALAQTGPTQARADQTAAVCAAPPALLDVAVGGSSRGAYAVPRVGEVYWIPADALTESEIGYGVQQATCPAGVYLRLSPEVQVQYDDQEQSLSIRPTLALLPGNVLDFAAVAPEAALPTKPLAAVTARVQASGQWGAGVGADGGEAGTAPYRQQFGVQGLYAQGRWDVRAGVGGQRSNTQPFSASAQLQAGYRFSPQWQVRGFLSQALLGQPVVGNESLAFSGLELDGQSERGIVLPEFRLDLPLDSEISLVLDDEVLREFRARAGQLVVRNLPVSRQQGELLVFISDLSGKRKQVIAFQNLSSTLGKNAYQLSARAGAVAGRLTADLSAYYGLTPNLVLRVLGTARGPGVPTASISGLYSTTAGQFRAGVGVQAVTAPAGAGPSPQPTPDGQRAQVTALLGYGLSRDAWTAGVDATIPIAHPDQTQLQANLGYAGQRVKLGLGASYTFGVTPPDVSGGGGWTVSGSALAQVAPTVQLSGQASATALGWRAGVGLIWTPSAHLSAVAGVSSALPVGSGSGPLEPTFALSYQATPRTTLSLNADRQEVSAGVGYDGLVSVAARVGTSRSYALDASAGVAFAGGTLTPAPQVSSTGLQVRTGVPGVTLLLDGAQRATTDRQGNAYFSGLKPGSTSVVGVDFDGLDFGTQVEQDTLQVRIGGQGLSVLDWTRNFRRVRWLQVFWKPGEVAAYATLSGLTDDAGRPLSAAVTDDQGNAQLTRTAAAQTAVLIGENGRTCRLEIAPEASDVTCTPP</sequence>
<dbReference type="Proteomes" id="UP001595979">
    <property type="component" value="Unassembled WGS sequence"/>
</dbReference>
<keyword evidence="3" id="KW-1185">Reference proteome</keyword>
<name>A0ABW1DPJ2_9DEIO</name>
<protein>
    <recommendedName>
        <fullName evidence="4">Fimbrial biogenesis outer membrane usher protein</fullName>
    </recommendedName>
</protein>
<evidence type="ECO:0000313" key="3">
    <source>
        <dbReference type="Proteomes" id="UP001595979"/>
    </source>
</evidence>
<gene>
    <name evidence="2" type="ORF">ACFPQ6_18290</name>
</gene>
<reference evidence="3" key="1">
    <citation type="journal article" date="2019" name="Int. J. Syst. Evol. Microbiol.">
        <title>The Global Catalogue of Microorganisms (GCM) 10K type strain sequencing project: providing services to taxonomists for standard genome sequencing and annotation.</title>
        <authorList>
            <consortium name="The Broad Institute Genomics Platform"/>
            <consortium name="The Broad Institute Genome Sequencing Center for Infectious Disease"/>
            <person name="Wu L."/>
            <person name="Ma J."/>
        </authorList>
    </citation>
    <scope>NUCLEOTIDE SEQUENCE [LARGE SCALE GENOMIC DNA]</scope>
    <source>
        <strain evidence="3">CGMCC 1.15053</strain>
    </source>
</reference>
<feature type="chain" id="PRO_5045574759" description="Fimbrial biogenesis outer membrane usher protein" evidence="1">
    <location>
        <begin position="38"/>
        <end position="784"/>
    </location>
</feature>
<keyword evidence="1" id="KW-0732">Signal</keyword>
<organism evidence="2 3">
    <name type="scientific">Deinococcus petrolearius</name>
    <dbReference type="NCBI Taxonomy" id="1751295"/>
    <lineage>
        <taxon>Bacteria</taxon>
        <taxon>Thermotogati</taxon>
        <taxon>Deinococcota</taxon>
        <taxon>Deinococci</taxon>
        <taxon>Deinococcales</taxon>
        <taxon>Deinococcaceae</taxon>
        <taxon>Deinococcus</taxon>
    </lineage>
</organism>
<comment type="caution">
    <text evidence="2">The sequence shown here is derived from an EMBL/GenBank/DDBJ whole genome shotgun (WGS) entry which is preliminary data.</text>
</comment>
<accession>A0ABW1DPJ2</accession>
<evidence type="ECO:0000313" key="2">
    <source>
        <dbReference type="EMBL" id="MFC5850245.1"/>
    </source>
</evidence>
<dbReference type="EMBL" id="JBHSOH010000044">
    <property type="protein sequence ID" value="MFC5850245.1"/>
    <property type="molecule type" value="Genomic_DNA"/>
</dbReference>
<evidence type="ECO:0000256" key="1">
    <source>
        <dbReference type="SAM" id="SignalP"/>
    </source>
</evidence>
<proteinExistence type="predicted"/>
<feature type="signal peptide" evidence="1">
    <location>
        <begin position="1"/>
        <end position="37"/>
    </location>
</feature>
<dbReference type="RefSeq" id="WP_380052200.1">
    <property type="nucleotide sequence ID" value="NZ_JBHSOH010000044.1"/>
</dbReference>
<dbReference type="SUPFAM" id="SSF56935">
    <property type="entry name" value="Porins"/>
    <property type="match status" value="1"/>
</dbReference>
<evidence type="ECO:0008006" key="4">
    <source>
        <dbReference type="Google" id="ProtNLM"/>
    </source>
</evidence>